<dbReference type="PROSITE" id="PS00380">
    <property type="entry name" value="RHODANESE_1"/>
    <property type="match status" value="1"/>
</dbReference>
<keyword evidence="3" id="KW-0808">Transferase</keyword>
<gene>
    <name evidence="3" type="primary">selU</name>
    <name evidence="3" type="ORF">ALP8811_01800</name>
</gene>
<dbReference type="InterPro" id="IPR058840">
    <property type="entry name" value="AAA_SelU"/>
</dbReference>
<reference evidence="3 4" key="1">
    <citation type="submission" date="2018-03" db="EMBL/GenBank/DDBJ databases">
        <authorList>
            <person name="Keele B.F."/>
        </authorList>
    </citation>
    <scope>NUCLEOTIDE SEQUENCE [LARGE SCALE GENOMIC DNA]</scope>
    <source>
        <strain evidence="3 4">CECT 8811</strain>
    </source>
</reference>
<dbReference type="EMBL" id="OMOI01000001">
    <property type="protein sequence ID" value="SPF76786.1"/>
    <property type="molecule type" value="Genomic_DNA"/>
</dbReference>
<dbReference type="Gene3D" id="3.40.250.10">
    <property type="entry name" value="Rhodanese-like domain"/>
    <property type="match status" value="1"/>
</dbReference>
<dbReference type="PANTHER" id="PTHR30401">
    <property type="entry name" value="TRNA 2-SELENOURIDINE SYNTHASE"/>
    <property type="match status" value="1"/>
</dbReference>
<dbReference type="GO" id="GO:0002098">
    <property type="term" value="P:tRNA wobble uridine modification"/>
    <property type="evidence" value="ECO:0007669"/>
    <property type="project" value="InterPro"/>
</dbReference>
<dbReference type="PROSITE" id="PS50206">
    <property type="entry name" value="RHODANESE_3"/>
    <property type="match status" value="1"/>
</dbReference>
<proteinExistence type="predicted"/>
<dbReference type="SMART" id="SM00450">
    <property type="entry name" value="RHOD"/>
    <property type="match status" value="1"/>
</dbReference>
<accession>A0A2R8ALB2</accession>
<dbReference type="InterPro" id="IPR017582">
    <property type="entry name" value="SelU"/>
</dbReference>
<dbReference type="EC" id="2.9.1.-" evidence="3"/>
<feature type="domain" description="Rhodanese" evidence="2">
    <location>
        <begin position="19"/>
        <end position="135"/>
    </location>
</feature>
<keyword evidence="4" id="KW-1185">Reference proteome</keyword>
<dbReference type="SUPFAM" id="SSF52821">
    <property type="entry name" value="Rhodanese/Cell cycle control phosphatase"/>
    <property type="match status" value="1"/>
</dbReference>
<dbReference type="Pfam" id="PF26341">
    <property type="entry name" value="AAA_SelU"/>
    <property type="match status" value="1"/>
</dbReference>
<organism evidence="3 4">
    <name type="scientific">Aliiroseovarius pelagivivens</name>
    <dbReference type="NCBI Taxonomy" id="1639690"/>
    <lineage>
        <taxon>Bacteria</taxon>
        <taxon>Pseudomonadati</taxon>
        <taxon>Pseudomonadota</taxon>
        <taxon>Alphaproteobacteria</taxon>
        <taxon>Rhodobacterales</taxon>
        <taxon>Paracoccaceae</taxon>
        <taxon>Aliiroseovarius</taxon>
    </lineage>
</organism>
<dbReference type="NCBIfam" id="NF008752">
    <property type="entry name" value="PRK11784.1-4"/>
    <property type="match status" value="1"/>
</dbReference>
<dbReference type="NCBIfam" id="NF008750">
    <property type="entry name" value="PRK11784.1-2"/>
    <property type="match status" value="1"/>
</dbReference>
<dbReference type="OrthoDB" id="9808735at2"/>
<dbReference type="CDD" id="cd01520">
    <property type="entry name" value="RHOD_YbbB"/>
    <property type="match status" value="1"/>
</dbReference>
<evidence type="ECO:0000256" key="1">
    <source>
        <dbReference type="ARBA" id="ARBA00023266"/>
    </source>
</evidence>
<evidence type="ECO:0000313" key="4">
    <source>
        <dbReference type="Proteomes" id="UP000244911"/>
    </source>
</evidence>
<evidence type="ECO:0000313" key="3">
    <source>
        <dbReference type="EMBL" id="SPF76786.1"/>
    </source>
</evidence>
<dbReference type="NCBIfam" id="TIGR03167">
    <property type="entry name" value="tRNA_sel_U_synt"/>
    <property type="match status" value="1"/>
</dbReference>
<dbReference type="InterPro" id="IPR036873">
    <property type="entry name" value="Rhodanese-like_dom_sf"/>
</dbReference>
<dbReference type="GO" id="GO:0004792">
    <property type="term" value="F:thiosulfate-cyanide sulfurtransferase activity"/>
    <property type="evidence" value="ECO:0007669"/>
    <property type="project" value="InterPro"/>
</dbReference>
<dbReference type="Proteomes" id="UP000244911">
    <property type="component" value="Unassembled WGS sequence"/>
</dbReference>
<dbReference type="Pfam" id="PF00581">
    <property type="entry name" value="Rhodanese"/>
    <property type="match status" value="1"/>
</dbReference>
<dbReference type="InterPro" id="IPR001763">
    <property type="entry name" value="Rhodanese-like_dom"/>
</dbReference>
<dbReference type="PANTHER" id="PTHR30401:SF0">
    <property type="entry name" value="TRNA 2-SELENOURIDINE SYNTHASE"/>
    <property type="match status" value="1"/>
</dbReference>
<dbReference type="GO" id="GO:0043828">
    <property type="term" value="F:tRNA 2-selenouridine synthase activity"/>
    <property type="evidence" value="ECO:0007669"/>
    <property type="project" value="InterPro"/>
</dbReference>
<evidence type="ECO:0000259" key="2">
    <source>
        <dbReference type="PROSITE" id="PS50206"/>
    </source>
</evidence>
<dbReference type="AlphaFoldDB" id="A0A2R8ALB2"/>
<name>A0A2R8ALB2_9RHOB</name>
<dbReference type="RefSeq" id="WP_108856760.1">
    <property type="nucleotide sequence ID" value="NZ_OMOI01000001.1"/>
</dbReference>
<sequence length="348" mass="38285">MALKLDTLAELSALDADDIIDVRAPSEFAEDHIPGAINLPALSDAERARVGTIYVQDSPFKARKIGAALVARNVATHLETELAEQPGGWKPVVYCWRGGQRSGSVVSILSQIGWRAQQLEGGYKSYRRLVKALLYDAPLPHKLILIDGGTGTAKTRLLEALNEAGAQVLDLEHLASHRGSLFGLVGPAQPSQKWFESQVAMALSRFDPSRPVFVEAESNKIGRLIVPPSLWQKMIRAPRFELSAPLPARAKHLARDYDDLIEDPVRLEGILEQLVSYHGRSQVDLWHGLARNGDMCALAEGLIETHYDPRYRRITRKEAPDPTRIALPDLSDSTLAETAATLIAQTDD</sequence>
<keyword evidence="1" id="KW-0711">Selenium</keyword>
<dbReference type="InterPro" id="IPR001307">
    <property type="entry name" value="Thiosulphate_STrfase_CS"/>
</dbReference>
<protein>
    <submittedName>
        <fullName evidence="3">tRNA 2-selenouridine synthase</fullName>
        <ecNumber evidence="3">2.9.1.-</ecNumber>
    </submittedName>
</protein>